<keyword evidence="3" id="KW-1185">Reference proteome</keyword>
<accession>A0AAW2DGM5</accession>
<evidence type="ECO:0000313" key="2">
    <source>
        <dbReference type="EMBL" id="KAL0008251.1"/>
    </source>
</evidence>
<feature type="region of interest" description="Disordered" evidence="1">
    <location>
        <begin position="190"/>
        <end position="219"/>
    </location>
</feature>
<evidence type="ECO:0000256" key="1">
    <source>
        <dbReference type="SAM" id="MobiDB-lite"/>
    </source>
</evidence>
<comment type="caution">
    <text evidence="2">The sequence shown here is derived from an EMBL/GenBank/DDBJ whole genome shotgun (WGS) entry which is preliminary data.</text>
</comment>
<gene>
    <name evidence="2" type="ORF">SO802_009753</name>
</gene>
<name>A0AAW2DGM5_9ROSI</name>
<feature type="compositionally biased region" description="Basic and acidic residues" evidence="1">
    <location>
        <begin position="195"/>
        <end position="219"/>
    </location>
</feature>
<evidence type="ECO:0000313" key="3">
    <source>
        <dbReference type="Proteomes" id="UP001459277"/>
    </source>
</evidence>
<sequence>MNMEKPLRKWEGVSLGWKNLSSRNPHMWKSMMMRRKMKNGMKRTKWKYERNKQFEKLTAETMAIREKMEKMQLAFRKAQRMDDYLYNMGGVSSKAPIPLPPKFKISDVEKAPPPYQNWLQVDEIEWNCSKLIEITNVNINAVEAQGIWDEEDEVLKEAIAIWGTLPKGVTKLKKRVLEDNVANITRSGKYNKPSFLEKDHPGRDLGKGFKPAEPRGKKR</sequence>
<protein>
    <submittedName>
        <fullName evidence="2">Uncharacterized protein</fullName>
    </submittedName>
</protein>
<dbReference type="AlphaFoldDB" id="A0AAW2DGM5"/>
<dbReference type="EMBL" id="JAZDWU010000003">
    <property type="protein sequence ID" value="KAL0008251.1"/>
    <property type="molecule type" value="Genomic_DNA"/>
</dbReference>
<organism evidence="2 3">
    <name type="scientific">Lithocarpus litseifolius</name>
    <dbReference type="NCBI Taxonomy" id="425828"/>
    <lineage>
        <taxon>Eukaryota</taxon>
        <taxon>Viridiplantae</taxon>
        <taxon>Streptophyta</taxon>
        <taxon>Embryophyta</taxon>
        <taxon>Tracheophyta</taxon>
        <taxon>Spermatophyta</taxon>
        <taxon>Magnoliopsida</taxon>
        <taxon>eudicotyledons</taxon>
        <taxon>Gunneridae</taxon>
        <taxon>Pentapetalae</taxon>
        <taxon>rosids</taxon>
        <taxon>fabids</taxon>
        <taxon>Fagales</taxon>
        <taxon>Fagaceae</taxon>
        <taxon>Lithocarpus</taxon>
    </lineage>
</organism>
<dbReference type="Proteomes" id="UP001459277">
    <property type="component" value="Unassembled WGS sequence"/>
</dbReference>
<proteinExistence type="predicted"/>
<reference evidence="2 3" key="1">
    <citation type="submission" date="2024-01" db="EMBL/GenBank/DDBJ databases">
        <title>A telomere-to-telomere, gap-free genome of sweet tea (Lithocarpus litseifolius).</title>
        <authorList>
            <person name="Zhou J."/>
        </authorList>
    </citation>
    <scope>NUCLEOTIDE SEQUENCE [LARGE SCALE GENOMIC DNA]</scope>
    <source>
        <strain evidence="2">Zhou-2022a</strain>
        <tissue evidence="2">Leaf</tissue>
    </source>
</reference>